<dbReference type="SUPFAM" id="SSF52540">
    <property type="entry name" value="P-loop containing nucleoside triphosphate hydrolases"/>
    <property type="match status" value="1"/>
</dbReference>
<evidence type="ECO:0000313" key="1">
    <source>
        <dbReference type="EMBL" id="GKT36970.1"/>
    </source>
</evidence>
<dbReference type="EMBL" id="BQXS01011350">
    <property type="protein sequence ID" value="GKT36970.1"/>
    <property type="molecule type" value="Genomic_DNA"/>
</dbReference>
<comment type="caution">
    <text evidence="1">The sequence shown here is derived from an EMBL/GenBank/DDBJ whole genome shotgun (WGS) entry which is preliminary data.</text>
</comment>
<reference evidence="1" key="1">
    <citation type="submission" date="2022-03" db="EMBL/GenBank/DDBJ databases">
        <title>Draft genome sequence of Aduncisulcus paluster, a free-living microaerophilic Fornicata.</title>
        <authorList>
            <person name="Yuyama I."/>
            <person name="Kume K."/>
            <person name="Tamura T."/>
            <person name="Inagaki Y."/>
            <person name="Hashimoto T."/>
        </authorList>
    </citation>
    <scope>NUCLEOTIDE SEQUENCE</scope>
    <source>
        <strain evidence="1">NY0171</strain>
    </source>
</reference>
<proteinExistence type="predicted"/>
<evidence type="ECO:0000313" key="2">
    <source>
        <dbReference type="Proteomes" id="UP001057375"/>
    </source>
</evidence>
<dbReference type="Proteomes" id="UP001057375">
    <property type="component" value="Unassembled WGS sequence"/>
</dbReference>
<name>A0ABQ5L0U9_9EUKA</name>
<dbReference type="InterPro" id="IPR027417">
    <property type="entry name" value="P-loop_NTPase"/>
</dbReference>
<dbReference type="InterPro" id="IPR026082">
    <property type="entry name" value="ABCA"/>
</dbReference>
<organism evidence="1 2">
    <name type="scientific">Aduncisulcus paluster</name>
    <dbReference type="NCBI Taxonomy" id="2918883"/>
    <lineage>
        <taxon>Eukaryota</taxon>
        <taxon>Metamonada</taxon>
        <taxon>Carpediemonas-like organisms</taxon>
        <taxon>Aduncisulcus</taxon>
    </lineage>
</organism>
<protein>
    <submittedName>
        <fullName evidence="1">ABC transporter A like protein</fullName>
    </submittedName>
</protein>
<sequence length="332" mass="37562">MARRLNIGLSLAGNPAFLLLDECSTGLDPESRRTLWTLIEDVKKRTVTLPDGRVVNPTILLNTHSLEEAEALADRICIMDEGIIKALGTAQEIKSEHGTGYRVTVIAAGDSDEQMDEAEEVVEKAVKRKIMLVDQMFTTMIYAAPSKGVSLGSVASSLEQAQKRGKIDDWTVSTVSLEEIFLSRPANLDTSVWERSNKRQHFILSANKYHRKAAEISSLKLQLISRPKPTEFRAHKGVFFWSDKELYIGTGKRKCKRLRRKRIIMTFSIAIYEYEEEEFVFPLNMTRAFGIQYDKSIFLSTARLCSPNEVVVPLYFCDNFGKIDLPAINLDF</sequence>
<dbReference type="Gene3D" id="3.40.50.300">
    <property type="entry name" value="P-loop containing nucleotide triphosphate hydrolases"/>
    <property type="match status" value="1"/>
</dbReference>
<keyword evidence="2" id="KW-1185">Reference proteome</keyword>
<dbReference type="PANTHER" id="PTHR19229">
    <property type="entry name" value="ATP-BINDING CASSETTE TRANSPORTER SUBFAMILY A ABCA"/>
    <property type="match status" value="1"/>
</dbReference>
<gene>
    <name evidence="1" type="ORF">ADUPG1_009841</name>
</gene>
<accession>A0ABQ5L0U9</accession>